<protein>
    <recommendedName>
        <fullName evidence="1">DUF7739 domain-containing protein</fullName>
    </recommendedName>
</protein>
<sequence length="104" mass="11423">MGWTISHGTEANGLISPSYRSISVLDQHLAYVLPARDWRSMAPAFGKRSGDPFTVPAAKAAHIAGLLRVAAGHRLMPHDRAQLARELADAADRAAKARQPWEWR</sequence>
<name>A0A5J4L6U9_9ACTN</name>
<feature type="domain" description="DUF7739" evidence="1">
    <location>
        <begin position="11"/>
        <end position="104"/>
    </location>
</feature>
<dbReference type="RefSeq" id="WP_143589125.1">
    <property type="nucleotide sequence ID" value="NZ_BLAG01000004.1"/>
</dbReference>
<evidence type="ECO:0000313" key="2">
    <source>
        <dbReference type="EMBL" id="GES27912.1"/>
    </source>
</evidence>
<dbReference type="InterPro" id="IPR056641">
    <property type="entry name" value="DUF7739"/>
</dbReference>
<organism evidence="2 3">
    <name type="scientific">Streptomyces angustmyceticus</name>
    <dbReference type="NCBI Taxonomy" id="285578"/>
    <lineage>
        <taxon>Bacteria</taxon>
        <taxon>Bacillati</taxon>
        <taxon>Actinomycetota</taxon>
        <taxon>Actinomycetes</taxon>
        <taxon>Kitasatosporales</taxon>
        <taxon>Streptomycetaceae</taxon>
        <taxon>Streptomyces</taxon>
    </lineage>
</organism>
<dbReference type="Proteomes" id="UP000325598">
    <property type="component" value="Unassembled WGS sequence"/>
</dbReference>
<keyword evidence="3" id="KW-1185">Reference proteome</keyword>
<dbReference type="EMBL" id="BLAG01000004">
    <property type="protein sequence ID" value="GES27912.1"/>
    <property type="molecule type" value="Genomic_DNA"/>
</dbReference>
<dbReference type="Pfam" id="PF24881">
    <property type="entry name" value="DUF7739"/>
    <property type="match status" value="1"/>
</dbReference>
<dbReference type="AlphaFoldDB" id="A0A5J4L6U9"/>
<evidence type="ECO:0000313" key="3">
    <source>
        <dbReference type="Proteomes" id="UP000325598"/>
    </source>
</evidence>
<reference evidence="2 3" key="1">
    <citation type="submission" date="2019-10" db="EMBL/GenBank/DDBJ databases">
        <title>Whole genome shotgun sequence of Streptomyces angustmyceticus NBRC 3934.</title>
        <authorList>
            <person name="Hosoyama A."/>
            <person name="Ichikawa N."/>
            <person name="Kimura A."/>
            <person name="Kitahashi Y."/>
            <person name="Komaki H."/>
            <person name="Uohara A."/>
        </authorList>
    </citation>
    <scope>NUCLEOTIDE SEQUENCE [LARGE SCALE GENOMIC DNA]</scope>
    <source>
        <strain evidence="2 3">NBRC 3934</strain>
    </source>
</reference>
<proteinExistence type="predicted"/>
<comment type="caution">
    <text evidence="2">The sequence shown here is derived from an EMBL/GenBank/DDBJ whole genome shotgun (WGS) entry which is preliminary data.</text>
</comment>
<dbReference type="GeneID" id="96749693"/>
<evidence type="ECO:0000259" key="1">
    <source>
        <dbReference type="Pfam" id="PF24881"/>
    </source>
</evidence>
<accession>A0A5J4L6U9</accession>
<gene>
    <name evidence="2" type="ORF">San01_03990</name>
</gene>